<reference evidence="13 16" key="1">
    <citation type="submission" date="2018-01" db="EMBL/GenBank/DDBJ databases">
        <title>Complete genome sequence of Staphylococcus Scheliferi isolated from human.</title>
        <authorList>
            <person name="Abouelkhair M.A."/>
            <person name="Bemis D.A."/>
            <person name="Kania S.A."/>
        </authorList>
    </citation>
    <scope>NUCLEOTIDE SEQUENCE [LARGE SCALE GENOMIC DNA]</scope>
    <source>
        <strain evidence="13 16">ATCC 43808</strain>
    </source>
</reference>
<sequence length="153" mass="17704">MHNMSDIIEQYIKKLFEEAQDDVVEIQRANIAQRFDCVPSQLNYVIKTRFTNEHGYEIESKRGGGGYIRITKVETKDQGNYIKRLMELIGPAISQQQALYIIDGLLENNLITEREAKMIAAIVDRETLKMDVAARDIIRANILKRLLPVINYY</sequence>
<dbReference type="OrthoDB" id="1680813at2"/>
<feature type="domain" description="CtsR C-terminal dimerization" evidence="11">
    <location>
        <begin position="78"/>
        <end position="147"/>
    </location>
</feature>
<dbReference type="Pfam" id="PF17727">
    <property type="entry name" value="CtsR_C"/>
    <property type="match status" value="1"/>
</dbReference>
<evidence type="ECO:0000256" key="7">
    <source>
        <dbReference type="ARBA" id="ARBA00023125"/>
    </source>
</evidence>
<evidence type="ECO:0000256" key="6">
    <source>
        <dbReference type="ARBA" id="ARBA00023016"/>
    </source>
</evidence>
<comment type="function">
    <text evidence="1">Negative regulator of clpC, clpB and clpP transcription by binding directly and specifically to their promoter region.</text>
</comment>
<evidence type="ECO:0000256" key="9">
    <source>
        <dbReference type="PIRNR" id="PIRNR010607"/>
    </source>
</evidence>
<dbReference type="InterPro" id="IPR041908">
    <property type="entry name" value="CtsR_C_sf"/>
</dbReference>
<dbReference type="InterPro" id="IPR040465">
    <property type="entry name" value="CtsR_N"/>
</dbReference>
<evidence type="ECO:0000256" key="1">
    <source>
        <dbReference type="ARBA" id="ARBA00002097"/>
    </source>
</evidence>
<evidence type="ECO:0000259" key="10">
    <source>
        <dbReference type="Pfam" id="PF05848"/>
    </source>
</evidence>
<evidence type="ECO:0000313" key="13">
    <source>
        <dbReference type="EMBL" id="NHA34241.1"/>
    </source>
</evidence>
<evidence type="ECO:0000256" key="5">
    <source>
        <dbReference type="ARBA" id="ARBA00023015"/>
    </source>
</evidence>
<dbReference type="STRING" id="1295.RN70_11365"/>
<dbReference type="InterPro" id="IPR041902">
    <property type="entry name" value="CtsR_N_sf"/>
</dbReference>
<proteinExistence type="inferred from homology"/>
<dbReference type="KEGG" id="ssch:LH95_10630"/>
<keyword evidence="4 9" id="KW-0678">Repressor</keyword>
<dbReference type="EMBL" id="UHEF01000001">
    <property type="protein sequence ID" value="SUM90303.1"/>
    <property type="molecule type" value="Genomic_DNA"/>
</dbReference>
<evidence type="ECO:0000256" key="4">
    <source>
        <dbReference type="ARBA" id="ARBA00022491"/>
    </source>
</evidence>
<keyword evidence="6" id="KW-0346">Stress response</keyword>
<evidence type="ECO:0000313" key="14">
    <source>
        <dbReference type="EMBL" id="SUM90303.1"/>
    </source>
</evidence>
<dbReference type="Proteomes" id="UP000264146">
    <property type="component" value="Chromosome"/>
</dbReference>
<dbReference type="PIRSF" id="PIRSF010607">
    <property type="entry name" value="Txn_repr_CtsR"/>
    <property type="match status" value="1"/>
</dbReference>
<keyword evidence="8 9" id="KW-0804">Transcription</keyword>
<dbReference type="GO" id="GO:0006355">
    <property type="term" value="P:regulation of DNA-templated transcription"/>
    <property type="evidence" value="ECO:0007669"/>
    <property type="project" value="UniProtKB-UniRule"/>
</dbReference>
<dbReference type="EMBL" id="LR962863">
    <property type="protein sequence ID" value="CAD7360667.1"/>
    <property type="molecule type" value="Genomic_DNA"/>
</dbReference>
<evidence type="ECO:0000256" key="8">
    <source>
        <dbReference type="ARBA" id="ARBA00023163"/>
    </source>
</evidence>
<keyword evidence="16" id="KW-1185">Reference proteome</keyword>
<dbReference type="Gene3D" id="3.30.56.130">
    <property type="entry name" value="Transcriptional regulator CtsR, winged HTH domain"/>
    <property type="match status" value="1"/>
</dbReference>
<dbReference type="InterPro" id="IPR041473">
    <property type="entry name" value="CtsR_C"/>
</dbReference>
<dbReference type="FunFam" id="3.30.56.130:FF:000001">
    <property type="entry name" value="Transcriptional regulator CtsR"/>
    <property type="match status" value="1"/>
</dbReference>
<evidence type="ECO:0000313" key="16">
    <source>
        <dbReference type="Proteomes" id="UP000572988"/>
    </source>
</evidence>
<reference evidence="12 15" key="3">
    <citation type="submission" date="2020-11" db="EMBL/GenBank/DDBJ databases">
        <authorList>
            <consortium name="Pathogen Informatics"/>
        </authorList>
    </citation>
    <scope>NUCLEOTIDE SEQUENCE [LARGE SCALE GENOMIC DNA]</scope>
    <source>
        <strain evidence="12 15">NCTC12218</strain>
    </source>
</reference>
<evidence type="ECO:0000313" key="15">
    <source>
        <dbReference type="Proteomes" id="UP000264146"/>
    </source>
</evidence>
<dbReference type="RefSeq" id="WP_016424279.1">
    <property type="nucleotide sequence ID" value="NZ_CABKRV010000001.1"/>
</dbReference>
<dbReference type="Gene3D" id="1.10.1200.150">
    <property type="entry name" value="Transcriptional regulator CtsR, C-terminal domain"/>
    <property type="match status" value="1"/>
</dbReference>
<feature type="domain" description="CtsR N-terminal HTH" evidence="10">
    <location>
        <begin position="3"/>
        <end position="74"/>
    </location>
</feature>
<dbReference type="EMBL" id="POVK01000020">
    <property type="protein sequence ID" value="NHA34241.1"/>
    <property type="molecule type" value="Genomic_DNA"/>
</dbReference>
<keyword evidence="7 9" id="KW-0238">DNA-binding</keyword>
<dbReference type="GeneID" id="72415321"/>
<dbReference type="KEGG" id="sscz:RN70_11365"/>
<accession>A0A0K1A9M2</accession>
<dbReference type="InterPro" id="IPR008463">
    <property type="entry name" value="CtsR"/>
</dbReference>
<reference evidence="14" key="2">
    <citation type="submission" date="2018-06" db="EMBL/GenBank/DDBJ databases">
        <authorList>
            <consortium name="Pathogen Informatics"/>
            <person name="Doyle S."/>
        </authorList>
    </citation>
    <scope>NUCLEOTIDE SEQUENCE [LARGE SCALE GENOMIC DNA]</scope>
    <source>
        <strain evidence="14">NCTC12218</strain>
    </source>
</reference>
<evidence type="ECO:0000256" key="3">
    <source>
        <dbReference type="ARBA" id="ARBA00014129"/>
    </source>
</evidence>
<protein>
    <recommendedName>
        <fullName evidence="3 9">Transcriptional regulator CtsR</fullName>
    </recommendedName>
</protein>
<evidence type="ECO:0000313" key="12">
    <source>
        <dbReference type="EMBL" id="CAD7360667.1"/>
    </source>
</evidence>
<dbReference type="GO" id="GO:0003677">
    <property type="term" value="F:DNA binding"/>
    <property type="evidence" value="ECO:0007669"/>
    <property type="project" value="UniProtKB-UniRule"/>
</dbReference>
<evidence type="ECO:0000256" key="2">
    <source>
        <dbReference type="ARBA" id="ARBA00010189"/>
    </source>
</evidence>
<dbReference type="Pfam" id="PF05848">
    <property type="entry name" value="CtsR"/>
    <property type="match status" value="1"/>
</dbReference>
<comment type="similarity">
    <text evidence="2 9">Belongs to the CtsR family.</text>
</comment>
<gene>
    <name evidence="14" type="primary">ctsR_1</name>
    <name evidence="13" type="ORF">C1O36_06870</name>
    <name evidence="14" type="ORF">NCTC12218_02346</name>
</gene>
<name>A0A0K1A9M2_STASC</name>
<evidence type="ECO:0000259" key="11">
    <source>
        <dbReference type="Pfam" id="PF17727"/>
    </source>
</evidence>
<keyword evidence="5 9" id="KW-0805">Transcription regulation</keyword>
<organism evidence="14">
    <name type="scientific">Staphylococcus schleiferi</name>
    <dbReference type="NCBI Taxonomy" id="1295"/>
    <lineage>
        <taxon>Bacteria</taxon>
        <taxon>Bacillati</taxon>
        <taxon>Bacillota</taxon>
        <taxon>Bacilli</taxon>
        <taxon>Bacillales</taxon>
        <taxon>Staphylococcaceae</taxon>
        <taxon>Staphylococcus</taxon>
    </lineage>
</organism>
<dbReference type="Proteomes" id="UP000572988">
    <property type="component" value="Unassembled WGS sequence"/>
</dbReference>
<dbReference type="AlphaFoldDB" id="A0A0K1A9M2"/>